<evidence type="ECO:0000313" key="1">
    <source>
        <dbReference type="EMBL" id="MVO08527.1"/>
    </source>
</evidence>
<keyword evidence="2" id="KW-1185">Reference proteome</keyword>
<comment type="caution">
    <text evidence="1">The sequence shown here is derived from an EMBL/GenBank/DDBJ whole genome shotgun (WGS) entry which is preliminary data.</text>
</comment>
<dbReference type="Proteomes" id="UP000431264">
    <property type="component" value="Unassembled WGS sequence"/>
</dbReference>
<protein>
    <submittedName>
        <fullName evidence="1">Na(+)-translocating NADH-quinone reductase subunit F</fullName>
    </submittedName>
</protein>
<name>A0A6I4IS69_9FLAO</name>
<dbReference type="RefSeq" id="WP_140996912.1">
    <property type="nucleotide sequence ID" value="NZ_VDCZ01000002.1"/>
</dbReference>
<organism evidence="1 2">
    <name type="scientific">Flavobacterium profundi</name>
    <dbReference type="NCBI Taxonomy" id="1774945"/>
    <lineage>
        <taxon>Bacteria</taxon>
        <taxon>Pseudomonadati</taxon>
        <taxon>Bacteroidota</taxon>
        <taxon>Flavobacteriia</taxon>
        <taxon>Flavobacteriales</taxon>
        <taxon>Flavobacteriaceae</taxon>
        <taxon>Flavobacterium</taxon>
    </lineage>
</organism>
<dbReference type="EMBL" id="WQLW01000002">
    <property type="protein sequence ID" value="MVO08527.1"/>
    <property type="molecule type" value="Genomic_DNA"/>
</dbReference>
<sequence length="149" mass="16900">METTKRFDTAVKKLYQAFHSNTLHPESCTQCAVGNILNNTDSWKHLSDNHGSLQLNYVGLVNQRLGKRFNGYTPLELLQIERAFLTHCGYQLPLQLNRKKTKTPSKDILFKGLEAVVAQLCALDHIPNVMDCSQLFEYQNSKATAITFV</sequence>
<evidence type="ECO:0000313" key="2">
    <source>
        <dbReference type="Proteomes" id="UP000431264"/>
    </source>
</evidence>
<accession>A0A6I4IS69</accession>
<dbReference type="AlphaFoldDB" id="A0A6I4IS69"/>
<gene>
    <name evidence="1" type="ORF">GOQ30_05030</name>
</gene>
<reference evidence="2" key="1">
    <citation type="submission" date="2019-05" db="EMBL/GenBank/DDBJ databases">
        <title>Flavobacterium profundi sp. nov., isolated from a deep-sea seamount.</title>
        <authorList>
            <person name="Zhang D.-C."/>
        </authorList>
    </citation>
    <scope>NUCLEOTIDE SEQUENCE [LARGE SCALE GENOMIC DNA]</scope>
    <source>
        <strain evidence="2">TP390</strain>
    </source>
</reference>
<proteinExistence type="predicted"/>
<dbReference type="OrthoDB" id="1144234at2"/>